<evidence type="ECO:0000313" key="6">
    <source>
        <dbReference type="EMBL" id="AHF00156.1"/>
    </source>
</evidence>
<dbReference type="InterPro" id="IPR010123">
    <property type="entry name" value="PHA_synth_III_E"/>
</dbReference>
<dbReference type="HOGENOM" id="CLU_056549_0_0_6"/>
<dbReference type="EMBL" id="CP007029">
    <property type="protein sequence ID" value="AHF00156.1"/>
    <property type="molecule type" value="Genomic_DNA"/>
</dbReference>
<proteinExistence type="predicted"/>
<reference evidence="6 7" key="1">
    <citation type="submission" date="2013-12" db="EMBL/GenBank/DDBJ databases">
        <authorList>
            <consortium name="DOE Joint Genome Institute"/>
            <person name="Muyzer G."/>
            <person name="Huntemann M."/>
            <person name="Han J."/>
            <person name="Chen A."/>
            <person name="Kyrpides N."/>
            <person name="Mavromatis K."/>
            <person name="Markowitz V."/>
            <person name="Palaniappan K."/>
            <person name="Ivanova N."/>
            <person name="Schaumberg A."/>
            <person name="Pati A."/>
            <person name="Liolios K."/>
            <person name="Nordberg H.P."/>
            <person name="Cantor M.N."/>
            <person name="Hua S.X."/>
            <person name="Woyke T."/>
        </authorList>
    </citation>
    <scope>NUCLEOTIDE SEQUENCE [LARGE SCALE GENOMIC DNA]</scope>
    <source>
        <strain evidence="6 7">ARh 1</strain>
    </source>
</reference>
<sequence length="415" mass="45688">MADSDSTADQWLEAQRRYWDAWMDMTRRGLETAAPTSEGSTPPWATAMEQWWQGVAPATPKPANDLLEHMVNVGKGYFSMVEGLCKGGPAADLPEMIENWTRMMGEAFSQGSQGMNPFAQFAREGGRKGMAFWDLPFDTWSRTLSGGMPFPGDFMKAFESGKATDLRAQLEGILSAPAIGYGRESQEQYQRLTRLLLDYEKAMGEYQAGFAHLGSKSLDAFRNRMESRTQEGTAINSVREVFNIWVDACEEAYAEYASSDDYAKRYGRMVNALMAVKQQGARLVDEWLETMNIPTASEIATLQRRLHDTRAAYQTLRCQAEAMRAELDDLKGVGAEIDRLRSEIAELRTSVVSQAPEAPTTGATAASEVAPGAAPEAGSDDDAPVEAPKPRSRRTSGTSKAATTRKTGATRRKNP</sequence>
<keyword evidence="4" id="KW-0175">Coiled coil</keyword>
<evidence type="ECO:0000256" key="1">
    <source>
        <dbReference type="ARBA" id="ARBA00004683"/>
    </source>
</evidence>
<dbReference type="OrthoDB" id="6115526at2"/>
<dbReference type="UniPathway" id="UPA00917"/>
<protein>
    <recommendedName>
        <fullName evidence="2">Poly(3-hydroxyalkanoate) polymerase subunit PhaE</fullName>
    </recommendedName>
</protein>
<dbReference type="Proteomes" id="UP000005289">
    <property type="component" value="Chromosome"/>
</dbReference>
<evidence type="ECO:0000256" key="4">
    <source>
        <dbReference type="SAM" id="Coils"/>
    </source>
</evidence>
<evidence type="ECO:0000256" key="5">
    <source>
        <dbReference type="SAM" id="MobiDB-lite"/>
    </source>
</evidence>
<gene>
    <name evidence="6" type="ORF">THITH_10650</name>
</gene>
<comment type="pathway">
    <text evidence="1">Biopolymer metabolism; poly-(R)-3-hydroxybutanoate biosynthesis.</text>
</comment>
<dbReference type="AlphaFoldDB" id="W0DTH8"/>
<keyword evidence="3" id="KW-0583">PHB biosynthesis</keyword>
<evidence type="ECO:0000256" key="3">
    <source>
        <dbReference type="ARBA" id="ARBA00022752"/>
    </source>
</evidence>
<feature type="region of interest" description="Disordered" evidence="5">
    <location>
        <begin position="351"/>
        <end position="415"/>
    </location>
</feature>
<organism evidence="6 7">
    <name type="scientific">Thioalkalivibrio paradoxus ARh 1</name>
    <dbReference type="NCBI Taxonomy" id="713585"/>
    <lineage>
        <taxon>Bacteria</taxon>
        <taxon>Pseudomonadati</taxon>
        <taxon>Pseudomonadota</taxon>
        <taxon>Gammaproteobacteria</taxon>
        <taxon>Chromatiales</taxon>
        <taxon>Ectothiorhodospiraceae</taxon>
        <taxon>Thioalkalivibrio</taxon>
    </lineage>
</organism>
<name>W0DTH8_9GAMM</name>
<dbReference type="RefSeq" id="WP_006748181.1">
    <property type="nucleotide sequence ID" value="NZ_CP007029.1"/>
</dbReference>
<keyword evidence="7" id="KW-1185">Reference proteome</keyword>
<evidence type="ECO:0000313" key="7">
    <source>
        <dbReference type="Proteomes" id="UP000005289"/>
    </source>
</evidence>
<feature type="compositionally biased region" description="Low complexity" evidence="5">
    <location>
        <begin position="395"/>
        <end position="407"/>
    </location>
</feature>
<dbReference type="KEGG" id="tti:THITH_10650"/>
<dbReference type="NCBIfam" id="TIGR01834">
    <property type="entry name" value="PHA_synth_III_E"/>
    <property type="match status" value="1"/>
</dbReference>
<dbReference type="Pfam" id="PF09712">
    <property type="entry name" value="PHA_synth_III_E"/>
    <property type="match status" value="1"/>
</dbReference>
<evidence type="ECO:0000256" key="2">
    <source>
        <dbReference type="ARBA" id="ARBA00019066"/>
    </source>
</evidence>
<feature type="coiled-coil region" evidence="4">
    <location>
        <begin position="299"/>
        <end position="350"/>
    </location>
</feature>
<dbReference type="GO" id="GO:0042619">
    <property type="term" value="P:poly-hydroxybutyrate biosynthetic process"/>
    <property type="evidence" value="ECO:0007669"/>
    <property type="project" value="UniProtKB-KW"/>
</dbReference>
<accession>W0DTH8</accession>
<feature type="compositionally biased region" description="Low complexity" evidence="5">
    <location>
        <begin position="355"/>
        <end position="366"/>
    </location>
</feature>
<dbReference type="STRING" id="713585.THITH_10650"/>